<dbReference type="EMBL" id="CM045772">
    <property type="protein sequence ID" value="KAI7986248.1"/>
    <property type="molecule type" value="Genomic_DNA"/>
</dbReference>
<comment type="caution">
    <text evidence="1">The sequence shown here is derived from an EMBL/GenBank/DDBJ whole genome shotgun (WGS) entry which is preliminary data.</text>
</comment>
<keyword evidence="2" id="KW-1185">Reference proteome</keyword>
<sequence length="78" mass="9019">MLYFIARENFPCYNSNDAVFPSAPFELALTSIFRFKRCCSSFGSLRTPTRKLQVLYCNQGLTDELLRCCIFCWVCVQA</sequence>
<accession>A0ACC0FBT6</accession>
<evidence type="ECO:0000313" key="2">
    <source>
        <dbReference type="Proteomes" id="UP001060215"/>
    </source>
</evidence>
<reference evidence="1 2" key="1">
    <citation type="journal article" date="2022" name="Plant J.">
        <title>Chromosome-level genome of Camellia lanceoleosa provides a valuable resource for understanding genome evolution and self-incompatibility.</title>
        <authorList>
            <person name="Gong W."/>
            <person name="Xiao S."/>
            <person name="Wang L."/>
            <person name="Liao Z."/>
            <person name="Chang Y."/>
            <person name="Mo W."/>
            <person name="Hu G."/>
            <person name="Li W."/>
            <person name="Zhao G."/>
            <person name="Zhu H."/>
            <person name="Hu X."/>
            <person name="Ji K."/>
            <person name="Xiang X."/>
            <person name="Song Q."/>
            <person name="Yuan D."/>
            <person name="Jin S."/>
            <person name="Zhang L."/>
        </authorList>
    </citation>
    <scope>NUCLEOTIDE SEQUENCE [LARGE SCALE GENOMIC DNA]</scope>
    <source>
        <strain evidence="1">SQ_2022a</strain>
    </source>
</reference>
<organism evidence="1 2">
    <name type="scientific">Camellia lanceoleosa</name>
    <dbReference type="NCBI Taxonomy" id="1840588"/>
    <lineage>
        <taxon>Eukaryota</taxon>
        <taxon>Viridiplantae</taxon>
        <taxon>Streptophyta</taxon>
        <taxon>Embryophyta</taxon>
        <taxon>Tracheophyta</taxon>
        <taxon>Spermatophyta</taxon>
        <taxon>Magnoliopsida</taxon>
        <taxon>eudicotyledons</taxon>
        <taxon>Gunneridae</taxon>
        <taxon>Pentapetalae</taxon>
        <taxon>asterids</taxon>
        <taxon>Ericales</taxon>
        <taxon>Theaceae</taxon>
        <taxon>Camellia</taxon>
    </lineage>
</organism>
<proteinExistence type="predicted"/>
<dbReference type="Proteomes" id="UP001060215">
    <property type="component" value="Chromosome 15"/>
</dbReference>
<gene>
    <name evidence="1" type="ORF">LOK49_LG14G01909</name>
</gene>
<name>A0ACC0FBT6_9ERIC</name>
<protein>
    <submittedName>
        <fullName evidence="1">Uncharacterized protein</fullName>
    </submittedName>
</protein>
<evidence type="ECO:0000313" key="1">
    <source>
        <dbReference type="EMBL" id="KAI7986248.1"/>
    </source>
</evidence>